<dbReference type="Proteomes" id="UP001501920">
    <property type="component" value="Chromosome 9"/>
</dbReference>
<dbReference type="InterPro" id="IPR007964">
    <property type="entry name" value="MIC19/MIC25"/>
</dbReference>
<protein>
    <submittedName>
        <fullName evidence="12">Coiled-coil-helix-coiled-coil-helix domain containing 6a</fullName>
    </submittedName>
</protein>
<keyword evidence="5" id="KW-0496">Mitochondrion</keyword>
<name>A0AAR2KE40_PYGNA</name>
<dbReference type="Ensembl" id="ENSPNAT00000083283.1">
    <property type="protein sequence ID" value="ENSPNAP00000060712.1"/>
    <property type="gene ID" value="ENSPNAG00000022678.2"/>
</dbReference>
<proteinExistence type="inferred from homology"/>
<keyword evidence="8" id="KW-0449">Lipoprotein</keyword>
<dbReference type="AlphaFoldDB" id="A0AAR2KE40"/>
<evidence type="ECO:0000256" key="4">
    <source>
        <dbReference type="ARBA" id="ARBA00023054"/>
    </source>
</evidence>
<comment type="similarity">
    <text evidence="10">Belongs to the MICOS complex subunit Mic19 family. Metazoan Mic25 subfamily.</text>
</comment>
<evidence type="ECO:0000256" key="2">
    <source>
        <dbReference type="ARBA" id="ARBA00022707"/>
    </source>
</evidence>
<dbReference type="PANTHER" id="PTHR47609">
    <property type="entry name" value="MICOS COMPLEX SUBUNIT MIC25"/>
    <property type="match status" value="1"/>
</dbReference>
<sequence length="298" mass="34043">MKKEQYIKIFNNNMRQSAEKLGPGQQWTLQHNSDPKHTAEVLSEDVLQRMRDASQTPVSNKENPGQQAKPQAPSARTQPSKPQQSPQFGSAASDNREELKRRYEREQAIIQEELARIARKEREAARQDITRAVQRERLQTLQESEKAKQLGKQLEKKEAELKALDAFYREQIAQLEKRNLDHFKTSVEQFHAAANRSEANIKPRCMEPVCTNLQAQILLCYRENRNQTLRCSDLAKEYMQCIDAAKKEGSLISLIWTLSALLLSMCLNLTPLPPAAGQYPALPQLNAVQVSQVPMYPH</sequence>
<evidence type="ECO:0000256" key="3">
    <source>
        <dbReference type="ARBA" id="ARBA00022792"/>
    </source>
</evidence>
<evidence type="ECO:0000256" key="11">
    <source>
        <dbReference type="SAM" id="MobiDB-lite"/>
    </source>
</evidence>
<reference evidence="12" key="3">
    <citation type="submission" date="2025-09" db="UniProtKB">
        <authorList>
            <consortium name="Ensembl"/>
        </authorList>
    </citation>
    <scope>IDENTIFICATION</scope>
</reference>
<evidence type="ECO:0000256" key="5">
    <source>
        <dbReference type="ARBA" id="ARBA00023128"/>
    </source>
</evidence>
<keyword evidence="2" id="KW-0519">Myristate</keyword>
<dbReference type="PANTHER" id="PTHR47609:SF1">
    <property type="entry name" value="MICOS COMPLEX SUBUNIT MIC25"/>
    <property type="match status" value="1"/>
</dbReference>
<keyword evidence="7" id="KW-1015">Disulfide bond</keyword>
<keyword evidence="13" id="KW-1185">Reference proteome</keyword>
<dbReference type="InterPro" id="IPR042860">
    <property type="entry name" value="MIC25"/>
</dbReference>
<evidence type="ECO:0000256" key="6">
    <source>
        <dbReference type="ARBA" id="ARBA00023136"/>
    </source>
</evidence>
<organism evidence="12 13">
    <name type="scientific">Pygocentrus nattereri</name>
    <name type="common">Red-bellied piranha</name>
    <dbReference type="NCBI Taxonomy" id="42514"/>
    <lineage>
        <taxon>Eukaryota</taxon>
        <taxon>Metazoa</taxon>
        <taxon>Chordata</taxon>
        <taxon>Craniata</taxon>
        <taxon>Vertebrata</taxon>
        <taxon>Euteleostomi</taxon>
        <taxon>Actinopterygii</taxon>
        <taxon>Neopterygii</taxon>
        <taxon>Teleostei</taxon>
        <taxon>Ostariophysi</taxon>
        <taxon>Characiformes</taxon>
        <taxon>Characoidei</taxon>
        <taxon>Pygocentrus</taxon>
    </lineage>
</organism>
<accession>A0AAR2KE40</accession>
<dbReference type="GO" id="GO:0061617">
    <property type="term" value="C:MICOS complex"/>
    <property type="evidence" value="ECO:0007669"/>
    <property type="project" value="InterPro"/>
</dbReference>
<evidence type="ECO:0000256" key="9">
    <source>
        <dbReference type="ARBA" id="ARBA00034476"/>
    </source>
</evidence>
<evidence type="ECO:0000256" key="1">
    <source>
        <dbReference type="ARBA" id="ARBA00002689"/>
    </source>
</evidence>
<comment type="subcellular location">
    <subcellularLocation>
        <location evidence="9">Mitochondrion inner membrane</location>
        <topology evidence="9">Lipid-anchor</topology>
    </subcellularLocation>
</comment>
<evidence type="ECO:0000256" key="10">
    <source>
        <dbReference type="ARBA" id="ARBA00034480"/>
    </source>
</evidence>
<evidence type="ECO:0000256" key="8">
    <source>
        <dbReference type="ARBA" id="ARBA00023288"/>
    </source>
</evidence>
<dbReference type="GeneTree" id="ENSGT00390000000903"/>
<keyword evidence="4" id="KW-0175">Coiled coil</keyword>
<evidence type="ECO:0000313" key="12">
    <source>
        <dbReference type="Ensembl" id="ENSPNAP00000060712.1"/>
    </source>
</evidence>
<dbReference type="PROSITE" id="PS51808">
    <property type="entry name" value="CHCH"/>
    <property type="match status" value="1"/>
</dbReference>
<dbReference type="Pfam" id="PF05300">
    <property type="entry name" value="MIC19_MIC25"/>
    <property type="match status" value="1"/>
</dbReference>
<evidence type="ECO:0000313" key="13">
    <source>
        <dbReference type="Proteomes" id="UP001501920"/>
    </source>
</evidence>
<reference evidence="12" key="2">
    <citation type="submission" date="2025-08" db="UniProtKB">
        <authorList>
            <consortium name="Ensembl"/>
        </authorList>
    </citation>
    <scope>IDENTIFICATION</scope>
</reference>
<keyword evidence="3" id="KW-0999">Mitochondrion inner membrane</keyword>
<reference evidence="12 13" key="1">
    <citation type="submission" date="2020-10" db="EMBL/GenBank/DDBJ databases">
        <title>Pygocentrus nattereri (red-bellied piranha) genome, fPygNat1, primary haplotype.</title>
        <authorList>
            <person name="Myers G."/>
            <person name="Meyer A."/>
            <person name="Karagic N."/>
            <person name="Pippel M."/>
            <person name="Winkler S."/>
            <person name="Tracey A."/>
            <person name="Wood J."/>
            <person name="Formenti G."/>
            <person name="Howe K."/>
            <person name="Fedrigo O."/>
            <person name="Jarvis E.D."/>
        </authorList>
    </citation>
    <scope>NUCLEOTIDE SEQUENCE [LARGE SCALE GENOMIC DNA]</scope>
</reference>
<feature type="region of interest" description="Disordered" evidence="11">
    <location>
        <begin position="17"/>
        <end position="99"/>
    </location>
</feature>
<comment type="function">
    <text evidence="1">Component of the MICOS complex, a large protein complex of the mitochondrial inner membrane that plays crucial roles in the maintenance of crista junctions, inner membrane architecture, and formation of contact sites to the outer membrane.</text>
</comment>
<feature type="compositionally biased region" description="Polar residues" evidence="11">
    <location>
        <begin position="53"/>
        <end position="93"/>
    </location>
</feature>
<evidence type="ECO:0000256" key="7">
    <source>
        <dbReference type="ARBA" id="ARBA00023157"/>
    </source>
</evidence>
<keyword evidence="6" id="KW-0472">Membrane</keyword>